<dbReference type="Pfam" id="PF19051">
    <property type="entry name" value="GFO_IDH_MocA_C2"/>
    <property type="match status" value="2"/>
</dbReference>
<dbReference type="RefSeq" id="WP_288879620.1">
    <property type="nucleotide sequence ID" value="NZ_CBFGNQ010000003.1"/>
</dbReference>
<evidence type="ECO:0000313" key="4">
    <source>
        <dbReference type="Proteomes" id="UP001378956"/>
    </source>
</evidence>
<dbReference type="InterPro" id="IPR000683">
    <property type="entry name" value="Gfo/Idh/MocA-like_OxRdtase_N"/>
</dbReference>
<dbReference type="InterPro" id="IPR043906">
    <property type="entry name" value="Gfo/Idh/MocA_OxRdtase_bact_C"/>
</dbReference>
<dbReference type="Pfam" id="PF01408">
    <property type="entry name" value="GFO_IDH_MocA"/>
    <property type="match status" value="1"/>
</dbReference>
<gene>
    <name evidence="3" type="ORF">WAE58_06525</name>
</gene>
<dbReference type="PANTHER" id="PTHR43818:SF5">
    <property type="entry name" value="OXIDOREDUCTASE FAMILY PROTEIN"/>
    <property type="match status" value="1"/>
</dbReference>
<evidence type="ECO:0000313" key="3">
    <source>
        <dbReference type="EMBL" id="MEJ2902069.1"/>
    </source>
</evidence>
<name>A0ABU8NIK0_9SPHI</name>
<organism evidence="3 4">
    <name type="scientific">Pedobacter panaciterrae</name>
    <dbReference type="NCBI Taxonomy" id="363849"/>
    <lineage>
        <taxon>Bacteria</taxon>
        <taxon>Pseudomonadati</taxon>
        <taxon>Bacteroidota</taxon>
        <taxon>Sphingobacteriia</taxon>
        <taxon>Sphingobacteriales</taxon>
        <taxon>Sphingobacteriaceae</taxon>
        <taxon>Pedobacter</taxon>
    </lineage>
</organism>
<proteinExistence type="predicted"/>
<feature type="domain" description="Gfo/Idh/MocA-like oxidoreductase N-terminal" evidence="1">
    <location>
        <begin position="51"/>
        <end position="183"/>
    </location>
</feature>
<dbReference type="Gene3D" id="3.40.50.720">
    <property type="entry name" value="NAD(P)-binding Rossmann-like Domain"/>
    <property type="match status" value="1"/>
</dbReference>
<dbReference type="Proteomes" id="UP001378956">
    <property type="component" value="Unassembled WGS sequence"/>
</dbReference>
<dbReference type="PANTHER" id="PTHR43818">
    <property type="entry name" value="BCDNA.GH03377"/>
    <property type="match status" value="1"/>
</dbReference>
<dbReference type="InterPro" id="IPR006311">
    <property type="entry name" value="TAT_signal"/>
</dbReference>
<dbReference type="PROSITE" id="PS51318">
    <property type="entry name" value="TAT"/>
    <property type="match status" value="1"/>
</dbReference>
<reference evidence="3 4" key="1">
    <citation type="submission" date="2024-03" db="EMBL/GenBank/DDBJ databases">
        <title>Sequence of Lycoming College Course Isolates.</title>
        <authorList>
            <person name="Plotts O."/>
            <person name="Newman J."/>
        </authorList>
    </citation>
    <scope>NUCLEOTIDE SEQUENCE [LARGE SCALE GENOMIC DNA]</scope>
    <source>
        <strain evidence="3 4">CJB-3</strain>
    </source>
</reference>
<feature type="domain" description="Gfo/Idh/MocA-like oxidoreductase bacterial type C-terminal" evidence="2">
    <location>
        <begin position="393"/>
        <end position="468"/>
    </location>
</feature>
<evidence type="ECO:0000259" key="1">
    <source>
        <dbReference type="Pfam" id="PF01408"/>
    </source>
</evidence>
<feature type="domain" description="Gfo/Idh/MocA-like oxidoreductase bacterial type C-terminal" evidence="2">
    <location>
        <begin position="228"/>
        <end position="352"/>
    </location>
</feature>
<dbReference type="SUPFAM" id="SSF51735">
    <property type="entry name" value="NAD(P)-binding Rossmann-fold domains"/>
    <property type="match status" value="1"/>
</dbReference>
<dbReference type="Gene3D" id="3.30.360.10">
    <property type="entry name" value="Dihydrodipicolinate Reductase, domain 2"/>
    <property type="match status" value="1"/>
</dbReference>
<comment type="caution">
    <text evidence="3">The sequence shown here is derived from an EMBL/GenBank/DDBJ whole genome shotgun (WGS) entry which is preliminary data.</text>
</comment>
<dbReference type="InterPro" id="IPR050463">
    <property type="entry name" value="Gfo/Idh/MocA_oxidrdct_glycsds"/>
</dbReference>
<evidence type="ECO:0000259" key="2">
    <source>
        <dbReference type="Pfam" id="PF19051"/>
    </source>
</evidence>
<dbReference type="SUPFAM" id="SSF55347">
    <property type="entry name" value="Glyceraldehyde-3-phosphate dehydrogenase-like, C-terminal domain"/>
    <property type="match status" value="1"/>
</dbReference>
<accession>A0ABU8NIK0</accession>
<protein>
    <submittedName>
        <fullName evidence="3">Gfo/Idh/MocA family oxidoreductase</fullName>
    </submittedName>
</protein>
<dbReference type="InterPro" id="IPR036291">
    <property type="entry name" value="NAD(P)-bd_dom_sf"/>
</dbReference>
<dbReference type="EMBL" id="JBBEUB010000001">
    <property type="protein sequence ID" value="MEJ2902069.1"/>
    <property type="molecule type" value="Genomic_DNA"/>
</dbReference>
<sequence>MMSENEKLPYSRRDFVKTAVKSAVVTSVAMTGFPTIVPASVFGKNAPSNKINIGQIGCGRIARTHDLAETFKYDKARIVAIADLDGNRLKSGKQLVEGWYTKKTGNSNYIDIKTYDDYHDLLANKDIDAVMISTPDHWHAQPAIEAALAGKHIYLQKPTSLTIEEGRMMSDMVRKSGVTFQLGSQQRSVNPWPQFKRACELVRNGRIGKLQSVQVGLPSDPAGGVATEMPIPANFNYDMWLGSTPYIYYTQDRVHSQTDPESRGGWLRLEQFGAGMITGWGVHHIDIAHWGMNTEHTGPIEIEARAEFPKNGLWNVHGDYEVHAKYANGVNMVMNSKNPNGVRFEGSNGWIFVSRGNVGVTSTDPGSGGKDNKAFYASDPAILTSKIEANEIHLYESPEQHGNWLDCIESGKATISPAEVAHRSCSACLVAHAAMRSPKKLYWDPNKEVFKDNAEANKLLSRPQRYPYGTNYILDKKS</sequence>
<keyword evidence="4" id="KW-1185">Reference proteome</keyword>